<accession>A0A2H3CUS1</accession>
<reference evidence="2" key="1">
    <citation type="journal article" date="2017" name="Nat. Ecol. Evol.">
        <title>Genome expansion and lineage-specific genetic innovations in the forest pathogenic fungi Armillaria.</title>
        <authorList>
            <person name="Sipos G."/>
            <person name="Prasanna A.N."/>
            <person name="Walter M.C."/>
            <person name="O'Connor E."/>
            <person name="Balint B."/>
            <person name="Krizsan K."/>
            <person name="Kiss B."/>
            <person name="Hess J."/>
            <person name="Varga T."/>
            <person name="Slot J."/>
            <person name="Riley R."/>
            <person name="Boka B."/>
            <person name="Rigling D."/>
            <person name="Barry K."/>
            <person name="Lee J."/>
            <person name="Mihaltcheva S."/>
            <person name="LaButti K."/>
            <person name="Lipzen A."/>
            <person name="Waldron R."/>
            <person name="Moloney N.M."/>
            <person name="Sperisen C."/>
            <person name="Kredics L."/>
            <person name="Vagvoelgyi C."/>
            <person name="Patrignani A."/>
            <person name="Fitzpatrick D."/>
            <person name="Nagy I."/>
            <person name="Doyle S."/>
            <person name="Anderson J.B."/>
            <person name="Grigoriev I.V."/>
            <person name="Gueldener U."/>
            <person name="Muensterkoetter M."/>
            <person name="Nagy L.G."/>
        </authorList>
    </citation>
    <scope>NUCLEOTIDE SEQUENCE [LARGE SCALE GENOMIC DNA]</scope>
    <source>
        <strain evidence="2">Ar21-2</strain>
    </source>
</reference>
<dbReference type="InParanoid" id="A0A2H3CUS1"/>
<protein>
    <submittedName>
        <fullName evidence="1">Uncharacterized protein</fullName>
    </submittedName>
</protein>
<organism evidence="1 2">
    <name type="scientific">Armillaria gallica</name>
    <name type="common">Bulbous honey fungus</name>
    <name type="synonym">Armillaria bulbosa</name>
    <dbReference type="NCBI Taxonomy" id="47427"/>
    <lineage>
        <taxon>Eukaryota</taxon>
        <taxon>Fungi</taxon>
        <taxon>Dikarya</taxon>
        <taxon>Basidiomycota</taxon>
        <taxon>Agaricomycotina</taxon>
        <taxon>Agaricomycetes</taxon>
        <taxon>Agaricomycetidae</taxon>
        <taxon>Agaricales</taxon>
        <taxon>Marasmiineae</taxon>
        <taxon>Physalacriaceae</taxon>
        <taxon>Armillaria</taxon>
    </lineage>
</organism>
<name>A0A2H3CUS1_ARMGA</name>
<gene>
    <name evidence="1" type="ORF">ARMGADRAFT_1087643</name>
</gene>
<proteinExistence type="predicted"/>
<dbReference type="EMBL" id="KZ293692">
    <property type="protein sequence ID" value="PBK85194.1"/>
    <property type="molecule type" value="Genomic_DNA"/>
</dbReference>
<evidence type="ECO:0000313" key="1">
    <source>
        <dbReference type="EMBL" id="PBK85194.1"/>
    </source>
</evidence>
<dbReference type="AlphaFoldDB" id="A0A2H3CUS1"/>
<dbReference type="Proteomes" id="UP000217790">
    <property type="component" value="Unassembled WGS sequence"/>
</dbReference>
<sequence length="118" mass="11817">MTPKSDSVPATAPDVLEITKGLLSMCLTSCQVIFLTSVICACVDTTLNPAPKSVVPAAVAPAPAPMVIPASVVTAPVVAALAAHLLLPPLLPLPHPVLPPAPSSSSLSILVMPTISLA</sequence>
<evidence type="ECO:0000313" key="2">
    <source>
        <dbReference type="Proteomes" id="UP000217790"/>
    </source>
</evidence>
<keyword evidence="2" id="KW-1185">Reference proteome</keyword>